<feature type="transmembrane region" description="Helical" evidence="5">
    <location>
        <begin position="301"/>
        <end position="319"/>
    </location>
</feature>
<feature type="transmembrane region" description="Helical" evidence="5">
    <location>
        <begin position="16"/>
        <end position="38"/>
    </location>
</feature>
<dbReference type="GO" id="GO:0015108">
    <property type="term" value="F:chloride transmembrane transporter activity"/>
    <property type="evidence" value="ECO:0007669"/>
    <property type="project" value="InterPro"/>
</dbReference>
<dbReference type="Gene3D" id="1.10.3080.10">
    <property type="entry name" value="Clc chloride channel"/>
    <property type="match status" value="1"/>
</dbReference>
<proteinExistence type="predicted"/>
<evidence type="ECO:0000313" key="6">
    <source>
        <dbReference type="EMBL" id="MDV5976804.1"/>
    </source>
</evidence>
<feature type="transmembrane region" description="Helical" evidence="5">
    <location>
        <begin position="221"/>
        <end position="244"/>
    </location>
</feature>
<keyword evidence="3 5" id="KW-1133">Transmembrane helix</keyword>
<comment type="caution">
    <text evidence="6">The sequence shown here is derived from an EMBL/GenBank/DDBJ whole genome shotgun (WGS) entry which is preliminary data.</text>
</comment>
<evidence type="ECO:0000256" key="2">
    <source>
        <dbReference type="ARBA" id="ARBA00022692"/>
    </source>
</evidence>
<feature type="transmembrane region" description="Helical" evidence="5">
    <location>
        <begin position="98"/>
        <end position="117"/>
    </location>
</feature>
<feature type="transmembrane region" description="Helical" evidence="5">
    <location>
        <begin position="331"/>
        <end position="354"/>
    </location>
</feature>
<feature type="transmembrane region" description="Helical" evidence="5">
    <location>
        <begin position="256"/>
        <end position="276"/>
    </location>
</feature>
<gene>
    <name evidence="6" type="ORF">KB584_04900</name>
</gene>
<evidence type="ECO:0000256" key="5">
    <source>
        <dbReference type="SAM" id="Phobius"/>
    </source>
</evidence>
<dbReference type="PRINTS" id="PR00762">
    <property type="entry name" value="CLCHANNEL"/>
</dbReference>
<dbReference type="SUPFAM" id="SSF81340">
    <property type="entry name" value="Clc chloride channel"/>
    <property type="match status" value="1"/>
</dbReference>
<keyword evidence="2 5" id="KW-0812">Transmembrane</keyword>
<dbReference type="Proteomes" id="UP001186118">
    <property type="component" value="Unassembled WGS sequence"/>
</dbReference>
<organism evidence="6 7">
    <name type="scientific">Streptococcus canis</name>
    <dbReference type="NCBI Taxonomy" id="1329"/>
    <lineage>
        <taxon>Bacteria</taxon>
        <taxon>Bacillati</taxon>
        <taxon>Bacillota</taxon>
        <taxon>Bacilli</taxon>
        <taxon>Lactobacillales</taxon>
        <taxon>Streptococcaceae</taxon>
        <taxon>Streptococcus</taxon>
    </lineage>
</organism>
<feature type="transmembrane region" description="Helical" evidence="5">
    <location>
        <begin position="147"/>
        <end position="171"/>
    </location>
</feature>
<accession>A0AAE4TJ34</accession>
<feature type="transmembrane region" description="Helical" evidence="5">
    <location>
        <begin position="50"/>
        <end position="70"/>
    </location>
</feature>
<dbReference type="PANTHER" id="PTHR43427">
    <property type="entry name" value="CHLORIDE CHANNEL PROTEIN CLC-E"/>
    <property type="match status" value="1"/>
</dbReference>
<dbReference type="AlphaFoldDB" id="A0AAE4TJ34"/>
<evidence type="ECO:0000256" key="1">
    <source>
        <dbReference type="ARBA" id="ARBA00004141"/>
    </source>
</evidence>
<sequence>MIKSLSGLPKPQIKRALSLIGLALPIGLLVGMVDAIFGKGLLLLSAFRDQHLLCFLPFLALVGLGISWLYETFGKEVRQGMGLVFEVGHGQKDKIPPILIPLILVTTWLTHLFGASAGREGVAVQIGATISHYCQRFVKTKDLGQDLLVIGMAAGFAGLFQTPIAAVVFALEVLLLGTISYTALLPSLVAAYLATWTSHALGLEKFTVFITDPLVLTPLTLVKLMGLGFVFGLVGNGFAYLLASLKSYFGQKLPNLHVRIALIGAFLSIALFMSHYGRYSGLGTNLINASFSGHTILDYDWMLKALLTALTLSAGFQGGEVTPLFSIGASLGVVLAPYLDLPVLLVAALGYVTVFGSATNTFWTPVFIGIEVFGSENVLAYFVTSAVAYMVSRKQSIYSYQKVFVAKEVHLPVEKESKVSV</sequence>
<dbReference type="EMBL" id="JAGQEX010000008">
    <property type="protein sequence ID" value="MDV5976804.1"/>
    <property type="molecule type" value="Genomic_DNA"/>
</dbReference>
<dbReference type="Pfam" id="PF00654">
    <property type="entry name" value="Voltage_CLC"/>
    <property type="match status" value="1"/>
</dbReference>
<dbReference type="InterPro" id="IPR050368">
    <property type="entry name" value="ClC-type_chloride_channel"/>
</dbReference>
<dbReference type="RefSeq" id="WP_317609934.1">
    <property type="nucleotide sequence ID" value="NZ_JAGQEX010000008.1"/>
</dbReference>
<evidence type="ECO:0000313" key="7">
    <source>
        <dbReference type="Proteomes" id="UP001186118"/>
    </source>
</evidence>
<feature type="transmembrane region" description="Helical" evidence="5">
    <location>
        <begin position="183"/>
        <end position="201"/>
    </location>
</feature>
<reference evidence="6" key="1">
    <citation type="submission" date="2021-04" db="EMBL/GenBank/DDBJ databases">
        <title>Draft genomes of 20 S. canis strains.</title>
        <authorList>
            <person name="Pagnossin D."/>
            <person name="Weir W."/>
            <person name="Smith A."/>
            <person name="Ure R."/>
            <person name="Oravcova K."/>
        </authorList>
    </citation>
    <scope>NUCLEOTIDE SEQUENCE</scope>
    <source>
        <strain evidence="6">284</strain>
    </source>
</reference>
<dbReference type="GO" id="GO:0016020">
    <property type="term" value="C:membrane"/>
    <property type="evidence" value="ECO:0007669"/>
    <property type="project" value="UniProtKB-SubCell"/>
</dbReference>
<keyword evidence="4 5" id="KW-0472">Membrane</keyword>
<evidence type="ECO:0000256" key="3">
    <source>
        <dbReference type="ARBA" id="ARBA00022989"/>
    </source>
</evidence>
<name>A0AAE4TJ34_STRCB</name>
<feature type="transmembrane region" description="Helical" evidence="5">
    <location>
        <begin position="366"/>
        <end position="391"/>
    </location>
</feature>
<dbReference type="PANTHER" id="PTHR43427:SF12">
    <property type="entry name" value="CHLORIDE TRANSPORTER"/>
    <property type="match status" value="1"/>
</dbReference>
<dbReference type="InterPro" id="IPR001807">
    <property type="entry name" value="ClC"/>
</dbReference>
<dbReference type="InterPro" id="IPR014743">
    <property type="entry name" value="Cl-channel_core"/>
</dbReference>
<comment type="subcellular location">
    <subcellularLocation>
        <location evidence="1">Membrane</location>
        <topology evidence="1">Multi-pass membrane protein</topology>
    </subcellularLocation>
</comment>
<evidence type="ECO:0000256" key="4">
    <source>
        <dbReference type="ARBA" id="ARBA00023136"/>
    </source>
</evidence>
<protein>
    <submittedName>
        <fullName evidence="6">Chloride channel protein</fullName>
    </submittedName>
</protein>